<feature type="compositionally biased region" description="Acidic residues" evidence="1">
    <location>
        <begin position="87"/>
        <end position="105"/>
    </location>
</feature>
<organism evidence="2 3">
    <name type="scientific">Boletus edulis BED1</name>
    <dbReference type="NCBI Taxonomy" id="1328754"/>
    <lineage>
        <taxon>Eukaryota</taxon>
        <taxon>Fungi</taxon>
        <taxon>Dikarya</taxon>
        <taxon>Basidiomycota</taxon>
        <taxon>Agaricomycotina</taxon>
        <taxon>Agaricomycetes</taxon>
        <taxon>Agaricomycetidae</taxon>
        <taxon>Boletales</taxon>
        <taxon>Boletineae</taxon>
        <taxon>Boletaceae</taxon>
        <taxon>Boletoideae</taxon>
        <taxon>Boletus</taxon>
    </lineage>
</organism>
<name>A0AAD4BHS2_BOLED</name>
<dbReference type="Proteomes" id="UP001194468">
    <property type="component" value="Unassembled WGS sequence"/>
</dbReference>
<dbReference type="EMBL" id="WHUW01000063">
    <property type="protein sequence ID" value="KAF8430429.1"/>
    <property type="molecule type" value="Genomic_DNA"/>
</dbReference>
<evidence type="ECO:0000313" key="2">
    <source>
        <dbReference type="EMBL" id="KAF8430429.1"/>
    </source>
</evidence>
<accession>A0AAD4BHS2</accession>
<gene>
    <name evidence="2" type="ORF">L210DRAFT_825099</name>
</gene>
<sequence>MTRRLSKQIKGLSKSIAVHSHRGRTWTMTILQAGCQAKRMQEMTERRMAALEALPAEDQAAVDHMYAGQGVAVCYDKPMPFGSAESDKEDDDDGYDTEDEMSSLT</sequence>
<keyword evidence="3" id="KW-1185">Reference proteome</keyword>
<reference evidence="2" key="1">
    <citation type="submission" date="2019-10" db="EMBL/GenBank/DDBJ databases">
        <authorList>
            <consortium name="DOE Joint Genome Institute"/>
            <person name="Kuo A."/>
            <person name="Miyauchi S."/>
            <person name="Kiss E."/>
            <person name="Drula E."/>
            <person name="Kohler A."/>
            <person name="Sanchez-Garcia M."/>
            <person name="Andreopoulos B."/>
            <person name="Barry K.W."/>
            <person name="Bonito G."/>
            <person name="Buee M."/>
            <person name="Carver A."/>
            <person name="Chen C."/>
            <person name="Cichocki N."/>
            <person name="Clum A."/>
            <person name="Culley D."/>
            <person name="Crous P.W."/>
            <person name="Fauchery L."/>
            <person name="Girlanda M."/>
            <person name="Hayes R."/>
            <person name="Keri Z."/>
            <person name="LaButti K."/>
            <person name="Lipzen A."/>
            <person name="Lombard V."/>
            <person name="Magnuson J."/>
            <person name="Maillard F."/>
            <person name="Morin E."/>
            <person name="Murat C."/>
            <person name="Nolan M."/>
            <person name="Ohm R."/>
            <person name="Pangilinan J."/>
            <person name="Pereira M."/>
            <person name="Perotto S."/>
            <person name="Peter M."/>
            <person name="Riley R."/>
            <person name="Sitrit Y."/>
            <person name="Stielow B."/>
            <person name="Szollosi G."/>
            <person name="Zifcakova L."/>
            <person name="Stursova M."/>
            <person name="Spatafora J.W."/>
            <person name="Tedersoo L."/>
            <person name="Vaario L.-M."/>
            <person name="Yamada A."/>
            <person name="Yan M."/>
            <person name="Wang P."/>
            <person name="Xu J."/>
            <person name="Bruns T."/>
            <person name="Baldrian P."/>
            <person name="Vilgalys R."/>
            <person name="Henrissat B."/>
            <person name="Grigoriev I.V."/>
            <person name="Hibbett D."/>
            <person name="Nagy L.G."/>
            <person name="Martin F.M."/>
        </authorList>
    </citation>
    <scope>NUCLEOTIDE SEQUENCE</scope>
    <source>
        <strain evidence="2">BED1</strain>
    </source>
</reference>
<proteinExistence type="predicted"/>
<reference evidence="2" key="2">
    <citation type="journal article" date="2020" name="Nat. Commun.">
        <title>Large-scale genome sequencing of mycorrhizal fungi provides insights into the early evolution of symbiotic traits.</title>
        <authorList>
            <person name="Miyauchi S."/>
            <person name="Kiss E."/>
            <person name="Kuo A."/>
            <person name="Drula E."/>
            <person name="Kohler A."/>
            <person name="Sanchez-Garcia M."/>
            <person name="Morin E."/>
            <person name="Andreopoulos B."/>
            <person name="Barry K.W."/>
            <person name="Bonito G."/>
            <person name="Buee M."/>
            <person name="Carver A."/>
            <person name="Chen C."/>
            <person name="Cichocki N."/>
            <person name="Clum A."/>
            <person name="Culley D."/>
            <person name="Crous P.W."/>
            <person name="Fauchery L."/>
            <person name="Girlanda M."/>
            <person name="Hayes R.D."/>
            <person name="Keri Z."/>
            <person name="LaButti K."/>
            <person name="Lipzen A."/>
            <person name="Lombard V."/>
            <person name="Magnuson J."/>
            <person name="Maillard F."/>
            <person name="Murat C."/>
            <person name="Nolan M."/>
            <person name="Ohm R.A."/>
            <person name="Pangilinan J."/>
            <person name="Pereira M.F."/>
            <person name="Perotto S."/>
            <person name="Peter M."/>
            <person name="Pfister S."/>
            <person name="Riley R."/>
            <person name="Sitrit Y."/>
            <person name="Stielow J.B."/>
            <person name="Szollosi G."/>
            <person name="Zifcakova L."/>
            <person name="Stursova M."/>
            <person name="Spatafora J.W."/>
            <person name="Tedersoo L."/>
            <person name="Vaario L.M."/>
            <person name="Yamada A."/>
            <person name="Yan M."/>
            <person name="Wang P."/>
            <person name="Xu J."/>
            <person name="Bruns T."/>
            <person name="Baldrian P."/>
            <person name="Vilgalys R."/>
            <person name="Dunand C."/>
            <person name="Henrissat B."/>
            <person name="Grigoriev I.V."/>
            <person name="Hibbett D."/>
            <person name="Nagy L.G."/>
            <person name="Martin F.M."/>
        </authorList>
    </citation>
    <scope>NUCLEOTIDE SEQUENCE</scope>
    <source>
        <strain evidence="2">BED1</strain>
    </source>
</reference>
<comment type="caution">
    <text evidence="2">The sequence shown here is derived from an EMBL/GenBank/DDBJ whole genome shotgun (WGS) entry which is preliminary data.</text>
</comment>
<evidence type="ECO:0000313" key="3">
    <source>
        <dbReference type="Proteomes" id="UP001194468"/>
    </source>
</evidence>
<protein>
    <submittedName>
        <fullName evidence="2">Uncharacterized protein</fullName>
    </submittedName>
</protein>
<evidence type="ECO:0000256" key="1">
    <source>
        <dbReference type="SAM" id="MobiDB-lite"/>
    </source>
</evidence>
<feature type="region of interest" description="Disordered" evidence="1">
    <location>
        <begin position="78"/>
        <end position="105"/>
    </location>
</feature>
<dbReference type="AlphaFoldDB" id="A0AAD4BHS2"/>